<evidence type="ECO:0000313" key="4">
    <source>
        <dbReference type="Proteomes" id="UP000000803"/>
    </source>
</evidence>
<organism evidence="2 4">
    <name type="scientific">Drosophila melanogaster</name>
    <name type="common">Fruit fly</name>
    <dbReference type="NCBI Taxonomy" id="7227"/>
    <lineage>
        <taxon>Eukaryota</taxon>
        <taxon>Metazoa</taxon>
        <taxon>Ecdysozoa</taxon>
        <taxon>Arthropoda</taxon>
        <taxon>Hexapoda</taxon>
        <taxon>Insecta</taxon>
        <taxon>Pterygota</taxon>
        <taxon>Neoptera</taxon>
        <taxon>Endopterygota</taxon>
        <taxon>Diptera</taxon>
        <taxon>Brachycera</taxon>
        <taxon>Muscomorpha</taxon>
        <taxon>Ephydroidea</taxon>
        <taxon>Drosophilidae</taxon>
        <taxon>Drosophila</taxon>
        <taxon>Sophophora</taxon>
    </lineage>
</organism>
<dbReference type="GeneID" id="12798363"/>
<accession>M9NFN7</accession>
<keyword evidence="1" id="KW-0175">Coiled coil</keyword>
<reference evidence="2 4" key="5">
    <citation type="journal article" date="2002" name="Genome Biol.">
        <title>Heterochromatic sequences in a Drosophila whole-genome shotgun assembly.</title>
        <authorList>
            <person name="Hoskins R.A."/>
            <person name="Smith C.D."/>
            <person name="Carlson J.W."/>
            <person name="Carvalho A.B."/>
            <person name="Halpern A."/>
            <person name="Kaminker J.S."/>
            <person name="Kennedy C."/>
            <person name="Mungall C.J."/>
            <person name="Sullivan B.A."/>
            <person name="Sutton G.G."/>
            <person name="Yasuhara J.C."/>
            <person name="Wakimoto B.T."/>
            <person name="Myers E.W."/>
            <person name="Celniker S.E."/>
            <person name="Rubin G.M."/>
            <person name="Karpen G.H."/>
        </authorList>
    </citation>
    <scope>NUCLEOTIDE SEQUENCE [LARGE SCALE GENOMIC DNA]</scope>
    <source>
        <strain evidence="4">Berkeley</strain>
    </source>
</reference>
<reference evidence="2 4" key="1">
    <citation type="journal article" date="2000" name="Science">
        <title>The genome sequence of Drosophila melanogaster.</title>
        <authorList>
            <person name="Adams M.D."/>
            <person name="Celniker S.E."/>
            <person name="Holt R.A."/>
            <person name="Evans C.A."/>
            <person name="Gocayne J.D."/>
            <person name="Amanatides P.G."/>
            <person name="Scherer S.E."/>
            <person name="Li P.W."/>
            <person name="Hoskins R.A."/>
            <person name="Galle R.F."/>
            <person name="George R.A."/>
            <person name="Lewis S.E."/>
            <person name="Richards S."/>
            <person name="Ashburner M."/>
            <person name="Henderson S.N."/>
            <person name="Sutton G.G."/>
            <person name="Wortman J.R."/>
            <person name="Yandell M.D."/>
            <person name="Zhang Q."/>
            <person name="Chen L.X."/>
            <person name="Brandon R.C."/>
            <person name="Rogers Y.H."/>
            <person name="Blazej R.G."/>
            <person name="Champe M."/>
            <person name="Pfeiffer B.D."/>
            <person name="Wan K.H."/>
            <person name="Doyle C."/>
            <person name="Baxter E.G."/>
            <person name="Helt G."/>
            <person name="Nelson C.R."/>
            <person name="Gabor G.L."/>
            <person name="Abril J.F."/>
            <person name="Agbayani A."/>
            <person name="An H.J."/>
            <person name="Andrews-Pfannkoch C."/>
            <person name="Baldwin D."/>
            <person name="Ballew R.M."/>
            <person name="Basu A."/>
            <person name="Baxendale J."/>
            <person name="Bayraktaroglu L."/>
            <person name="Beasley E.M."/>
            <person name="Beeson K.Y."/>
            <person name="Benos P.V."/>
            <person name="Berman B.P."/>
            <person name="Bhandari D."/>
            <person name="Bolshakov S."/>
            <person name="Borkova D."/>
            <person name="Botchan M.R."/>
            <person name="Bouck J."/>
            <person name="Brokstein P."/>
            <person name="Brottier P."/>
            <person name="Burtis K.C."/>
            <person name="Busam D.A."/>
            <person name="Butler H."/>
            <person name="Cadieu E."/>
            <person name="Center A."/>
            <person name="Chandra I."/>
            <person name="Cherry J.M."/>
            <person name="Cawley S."/>
            <person name="Dahlke C."/>
            <person name="Davenport L.B."/>
            <person name="Davies P."/>
            <person name="de Pablos B."/>
            <person name="Delcher A."/>
            <person name="Deng Z."/>
            <person name="Mays A.D."/>
            <person name="Dew I."/>
            <person name="Dietz S.M."/>
            <person name="Dodson K."/>
            <person name="Doup L.E."/>
            <person name="Downes M."/>
            <person name="Dugan-Rocha S."/>
            <person name="Dunkov B.C."/>
            <person name="Dunn P."/>
            <person name="Durbin K.J."/>
            <person name="Evangelista C.C."/>
            <person name="Ferraz C."/>
            <person name="Ferriera S."/>
            <person name="Fleischmann W."/>
            <person name="Fosler C."/>
            <person name="Gabrielian A.E."/>
            <person name="Garg N.S."/>
            <person name="Gelbart W.M."/>
            <person name="Glasser K."/>
            <person name="Glodek A."/>
            <person name="Gong F."/>
            <person name="Gorrell J.H."/>
            <person name="Gu Z."/>
            <person name="Guan P."/>
            <person name="Harris M."/>
            <person name="Harris N.L."/>
            <person name="Harvey D."/>
            <person name="Heiman T.J."/>
            <person name="Hernandez J.R."/>
            <person name="Houck J."/>
            <person name="Hostin D."/>
            <person name="Houston K.A."/>
            <person name="Howland T.J."/>
            <person name="Wei M.H."/>
            <person name="Ibegwam C."/>
            <person name="Jalali M."/>
            <person name="Kalush F."/>
            <person name="Karpen G.H."/>
            <person name="Ke Z."/>
            <person name="Kennison J.A."/>
            <person name="Ketchum K.A."/>
            <person name="Kimmel B.E."/>
            <person name="Kodira C.D."/>
            <person name="Kraft C."/>
            <person name="Kravitz S."/>
            <person name="Kulp D."/>
            <person name="Lai Z."/>
            <person name="Lasko P."/>
            <person name="Lei Y."/>
            <person name="Levitsky A.A."/>
            <person name="Li J."/>
            <person name="Li Z."/>
            <person name="Liang Y."/>
            <person name="Lin X."/>
            <person name="Liu X."/>
            <person name="Mattei B."/>
            <person name="McIntosh T.C."/>
            <person name="McLeod M.P."/>
            <person name="McPherson D."/>
            <person name="Merkulov G."/>
            <person name="Milshina N.V."/>
            <person name="Mobarry C."/>
            <person name="Morris J."/>
            <person name="Moshrefi A."/>
            <person name="Mount S.M."/>
            <person name="Moy M."/>
            <person name="Murphy B."/>
            <person name="Murphy L."/>
            <person name="Muzny D.M."/>
            <person name="Nelson D.L."/>
            <person name="Nelson D.R."/>
            <person name="Nelson K.A."/>
            <person name="Nixon K."/>
            <person name="Nusskern D.R."/>
            <person name="Pacleb J.M."/>
            <person name="Palazzolo M."/>
            <person name="Pittman G.S."/>
            <person name="Pan S."/>
            <person name="Pollard J."/>
            <person name="Puri V."/>
            <person name="Reese M.G."/>
            <person name="Reinert K."/>
            <person name="Remington K."/>
            <person name="Saunders R.D."/>
            <person name="Scheeler F."/>
            <person name="Shen H."/>
            <person name="Shue B.C."/>
            <person name="Siden-Kiamos I."/>
            <person name="Simpson M."/>
            <person name="Skupski M.P."/>
            <person name="Smith T."/>
            <person name="Spier E."/>
            <person name="Spradling A.C."/>
            <person name="Stapleton M."/>
            <person name="Strong R."/>
            <person name="Sun E."/>
            <person name="Svirskas R."/>
            <person name="Tector C."/>
            <person name="Turner R."/>
            <person name="Venter E."/>
            <person name="Wang A.H."/>
            <person name="Wang X."/>
            <person name="Wang Z.Y."/>
            <person name="Wassarman D.A."/>
            <person name="Weinstock G.M."/>
            <person name="Weissenbach J."/>
            <person name="Williams S.M."/>
            <person name="WoodageT"/>
            <person name="Worley K.C."/>
            <person name="Wu D."/>
            <person name="Yang S."/>
            <person name="Yao Q.A."/>
            <person name="Ye J."/>
            <person name="Yeh R.F."/>
            <person name="Zaveri J.S."/>
            <person name="Zhan M."/>
            <person name="Zhang G."/>
            <person name="Zhao Q."/>
            <person name="Zheng L."/>
            <person name="Zheng X.H."/>
            <person name="Zhong F.N."/>
            <person name="Zhong W."/>
            <person name="Zhou X."/>
            <person name="Zhu S."/>
            <person name="Zhu X."/>
            <person name="Smith H.O."/>
            <person name="Gibbs R.A."/>
            <person name="Myers E.W."/>
            <person name="Rubin G.M."/>
            <person name="Venter J.C."/>
        </authorList>
    </citation>
    <scope>NUCLEOTIDE SEQUENCE [LARGE SCALE GENOMIC DNA]</scope>
    <source>
        <strain evidence="4">Berkeley</strain>
    </source>
</reference>
<dbReference type="AlphaFoldDB" id="M9NFN7"/>
<dbReference type="OrthoDB" id="7853169at2759"/>
<keyword evidence="4" id="KW-1185">Reference proteome</keyword>
<reference evidence="2 4" key="8">
    <citation type="journal article" date="2007" name="Science">
        <title>Sequence finishing and mapping of Drosophila melanogaster heterochromatin.</title>
        <authorList>
            <person name="Hoskins R.A."/>
            <person name="Carlson J.W."/>
            <person name="Kennedy C."/>
            <person name="Acevedo D."/>
            <person name="Evans-Holm M."/>
            <person name="Frise E."/>
            <person name="Wan K.H."/>
            <person name="Park S."/>
            <person name="Mendez-Lago M."/>
            <person name="Rossi F."/>
            <person name="Villasante A."/>
            <person name="Dimitri P."/>
            <person name="Karpen G.H."/>
            <person name="Celniker S.E."/>
        </authorList>
    </citation>
    <scope>NUCLEOTIDE SEQUENCE [LARGE SCALE GENOMIC DNA]</scope>
    <source>
        <strain evidence="4">Berkeley</strain>
    </source>
</reference>
<dbReference type="HOGENOM" id="CLU_180284_0_0_1"/>
<reference evidence="2 4" key="11">
    <citation type="journal article" date="2015" name="Genome Res.">
        <title>The Release 6 reference sequence of the Drosophila melanogaster genome.</title>
        <authorList>
            <person name="Hoskins R.A."/>
            <person name="Carlson J.W."/>
            <person name="Wan K.H."/>
            <person name="Park S."/>
            <person name="Mendez I."/>
            <person name="Galle S.E."/>
            <person name="Booth B.W."/>
            <person name="Pfeiffer B.D."/>
            <person name="George R.A."/>
            <person name="Svirskas R."/>
            <person name="Krzywinski M."/>
            <person name="Schein J."/>
            <person name="Accardo M.C."/>
            <person name="Damia E."/>
            <person name="Messina G."/>
            <person name="Mendez-Lago M."/>
            <person name="de Pablos B."/>
            <person name="Demakova O.V."/>
            <person name="Andreyeva E.N."/>
            <person name="Boldyreva L.V."/>
            <person name="Marra M."/>
            <person name="Carvalho A.B."/>
            <person name="Dimitri P."/>
            <person name="Villasante A."/>
            <person name="Zhimulev I.F."/>
            <person name="Rubin G.M."/>
            <person name="Karpen G.H."/>
            <person name="Celniker S.E."/>
        </authorList>
    </citation>
    <scope>NUCLEOTIDE SEQUENCE [LARGE SCALE GENOMIC DNA]</scope>
    <source>
        <strain evidence="4">Berkeley</strain>
    </source>
</reference>
<evidence type="ECO:0000256" key="1">
    <source>
        <dbReference type="SAM" id="Coils"/>
    </source>
</evidence>
<reference evidence="2 4" key="6">
    <citation type="journal article" date="2005" name="PLoS Comput. Biol.">
        <title>Combined evidence annotation of transposable elements in genome sequences.</title>
        <authorList>
            <person name="Quesneville H."/>
            <person name="Bergman C.M."/>
            <person name="Andrieu O."/>
            <person name="Autard D."/>
            <person name="Nouaud D."/>
            <person name="Ashburner M."/>
            <person name="Anxolabehere D."/>
        </authorList>
    </citation>
    <scope>NUCLEOTIDE SEQUENCE [LARGE SCALE GENOMIC DNA]</scope>
    <source>
        <strain evidence="4">Berkeley</strain>
    </source>
</reference>
<reference evidence="2 4" key="7">
    <citation type="journal article" date="2007" name="Science">
        <title>The Release 5.1 annotation of Drosophila melanogaster heterochromatin.</title>
        <authorList>
            <person name="Smith C.D."/>
            <person name="Shu S."/>
            <person name="Mungall C.J."/>
            <person name="Karpen G.H."/>
        </authorList>
    </citation>
    <scope>NUCLEOTIDE SEQUENCE [LARGE SCALE GENOMIC DNA]</scope>
    <source>
        <strain evidence="4">Berkeley</strain>
    </source>
</reference>
<dbReference type="RefSeq" id="NP_001246645.1">
    <property type="nucleotide sequence ID" value="NM_001259716.2"/>
</dbReference>
<sequence length="81" mass="9109">MEQQPDKDSVKALEAEVKVLDTELALQHAGNRRNRLKLEIAELEEVLEKQSIALKKANKNRKAAKIIISSLMDLNQTDGVK</sequence>
<dbReference type="BioGRID-ORCS" id="12798363">
    <property type="hits" value="0 hits in 1 CRISPR screen"/>
</dbReference>
<dbReference type="Bgee" id="FBgn0262985">
    <property type="expression patterns" value="Expressed in mid-late elongation-stage spermatid (Drosophila) in testis and 27 other cell types or tissues"/>
</dbReference>
<dbReference type="ExpressionAtlas" id="M9NFN7">
    <property type="expression patterns" value="baseline and differential"/>
</dbReference>
<reference evidence="2 4" key="4">
    <citation type="journal article" date="2002" name="Genome Biol.">
        <title>The transposable elements of the Drosophila melanogaster euchromatin: a genomics perspective.</title>
        <authorList>
            <person name="Kaminker J.S."/>
            <person name="Bergman C.M."/>
            <person name="Kronmiller B."/>
            <person name="Carlson J."/>
            <person name="Svirskas R."/>
            <person name="Patel S."/>
            <person name="Frise E."/>
            <person name="Wheeler D.A."/>
            <person name="Lewis S.E."/>
            <person name="Rubin G.M."/>
            <person name="Ashburner M."/>
            <person name="Celniker S.E."/>
        </authorList>
    </citation>
    <scope>NUCLEOTIDE SEQUENCE [LARGE SCALE GENOMIC DNA]</scope>
    <source>
        <strain evidence="4">Berkeley</strain>
    </source>
</reference>
<feature type="coiled-coil region" evidence="1">
    <location>
        <begin position="26"/>
        <end position="60"/>
    </location>
</feature>
<evidence type="ECO:0000313" key="3">
    <source>
        <dbReference type="FlyBase" id="FBgn0262985"/>
    </source>
</evidence>
<dbReference type="Proteomes" id="UP000000803">
    <property type="component" value="Chromosome 3L"/>
</dbReference>
<dbReference type="SMR" id="M9NFN7"/>
<dbReference type="EMBL" id="AE014296">
    <property type="protein sequence ID" value="AFH04316.1"/>
    <property type="molecule type" value="Genomic_DNA"/>
</dbReference>
<gene>
    <name evidence="2" type="primary">Dmel\CG43293</name>
    <name evidence="2 3" type="ORF">CG43293</name>
    <name evidence="2" type="ORF">Dmel_CG43293</name>
</gene>
<reference evidence="2 4" key="9">
    <citation type="journal article" date="2015" name="G3 (Bethesda)">
        <title>Gene Model Annotations for Drosophila melanogaster: Impact of High-Throughput Data.</title>
        <authorList>
            <consortium name="FlyBase Consortium"/>
            <person name="Matthews B.B."/>
            <person name="Dos Santos G."/>
            <person name="Crosby M.A."/>
            <person name="Emmert D.B."/>
            <person name="St Pierre S.E."/>
            <person name="Gramates L.S."/>
            <person name="Zhou P."/>
            <person name="Schroeder A.J."/>
            <person name="Falls K."/>
            <person name="Strelets V."/>
            <person name="Russo S.M."/>
            <person name="Gelbart W.M."/>
            <person name="null"/>
        </authorList>
    </citation>
    <scope>NUCLEOTIDE SEQUENCE [LARGE SCALE GENOMIC DNA]</scope>
    <source>
        <strain evidence="4">Berkeley</strain>
    </source>
</reference>
<dbReference type="FlyBase" id="FBgn0262985">
    <property type="gene designation" value="CG43293"/>
</dbReference>
<name>M9NFN7_DROME</name>
<dbReference type="VEuPathDB" id="VectorBase:FBgn0262985"/>
<proteinExistence type="predicted"/>
<protein>
    <submittedName>
        <fullName evidence="2">Uncharacterized protein, isoform B</fullName>
    </submittedName>
</protein>
<reference evidence="2 4" key="3">
    <citation type="journal article" date="2002" name="Genome Biol.">
        <title>Annotation of the Drosophila melanogaster euchromatic genome: a systematic review.</title>
        <authorList>
            <person name="Misra S."/>
            <person name="Crosby M.A."/>
            <person name="Mungall C.J."/>
            <person name="Matthews B.B."/>
            <person name="Campbell K.S."/>
            <person name="Hradecky P."/>
            <person name="Huang Y."/>
            <person name="Kaminker J.S."/>
            <person name="Millburn G.H."/>
            <person name="Prochnik S.E."/>
            <person name="Smith C.D."/>
            <person name="Tupy J.L."/>
            <person name="Whitfied E.J."/>
            <person name="Bayraktaroglu L."/>
            <person name="Berman B.P."/>
            <person name="Bettencourt B.R."/>
            <person name="Celniker S.E."/>
            <person name="de Grey A.D."/>
            <person name="Drysdale R.A."/>
            <person name="Harris N.L."/>
            <person name="Richter J."/>
            <person name="Russo S."/>
            <person name="Schroeder A.J."/>
            <person name="Shu S.Q."/>
            <person name="Stapleton M."/>
            <person name="Yamada C."/>
            <person name="Ashburner M."/>
            <person name="Gelbart W.M."/>
            <person name="Rubin G.M."/>
            <person name="Lewis S.E."/>
        </authorList>
    </citation>
    <scope>GENOME REANNOTATION</scope>
    <source>
        <strain evidence="4">Berkeley</strain>
    </source>
</reference>
<dbReference type="AGR" id="FB:FBgn0262985"/>
<reference evidence="2 4" key="2">
    <citation type="journal article" date="2002" name="Genome Biol.">
        <title>Finishing a whole-genome shotgun: release 3 of the Drosophila melanogaster euchromatic genome sequence.</title>
        <authorList>
            <person name="Celniker S.E."/>
            <person name="Wheeler D.A."/>
            <person name="Kronmiller B."/>
            <person name="Carlson J.W."/>
            <person name="Halpern A."/>
            <person name="Patel S."/>
            <person name="Adams M."/>
            <person name="Champe M."/>
            <person name="Dugan S.P."/>
            <person name="Frise E."/>
            <person name="Hodgson A."/>
            <person name="George R.A."/>
            <person name="Hoskins R.A."/>
            <person name="Laverty T."/>
            <person name="Muzny D.M."/>
            <person name="Nelson C.R."/>
            <person name="Pacleb J.M."/>
            <person name="Park S."/>
            <person name="Pfeiffer B.D."/>
            <person name="Richards S."/>
            <person name="Sodergren E.J."/>
            <person name="Svirskas R."/>
            <person name="Tabor P.E."/>
            <person name="Wan K."/>
            <person name="Stapleton M."/>
            <person name="Sutton G.G."/>
            <person name="Venter C."/>
            <person name="Weinstock G."/>
            <person name="Scherer S.E."/>
            <person name="Myers E.W."/>
            <person name="Gibbs R.A."/>
            <person name="Rubin G.M."/>
        </authorList>
    </citation>
    <scope>NUCLEOTIDE SEQUENCE [LARGE SCALE GENOMIC DNA]</scope>
    <source>
        <strain evidence="4">Berkeley</strain>
    </source>
</reference>
<reference evidence="2 4" key="10">
    <citation type="journal article" date="2015" name="G3 (Bethesda)">
        <title>Gene Model Annotations for Drosophila melanogaster: The Rule-Benders.</title>
        <authorList>
            <consortium name="FlyBase Consortium"/>
            <person name="Crosby M.A."/>
            <person name="Gramates L.S."/>
            <person name="Dos Santos G."/>
            <person name="Matthews B.B."/>
            <person name="St Pierre S.E."/>
            <person name="Zhou P."/>
            <person name="Schroeder A.J."/>
            <person name="Falls K."/>
            <person name="Emmert D.B."/>
            <person name="Russo S.M."/>
            <person name="Gelbart W.M."/>
            <person name="null"/>
        </authorList>
    </citation>
    <scope>NUCLEOTIDE SEQUENCE [LARGE SCALE GENOMIC DNA]</scope>
    <source>
        <strain evidence="4">Berkeley</strain>
    </source>
</reference>
<evidence type="ECO:0000313" key="2">
    <source>
        <dbReference type="EMBL" id="AFH04316.1"/>
    </source>
</evidence>